<dbReference type="GO" id="GO:0051213">
    <property type="term" value="F:dioxygenase activity"/>
    <property type="evidence" value="ECO:0007669"/>
    <property type="project" value="InterPro"/>
</dbReference>
<name>A0A068QP36_9GAMM</name>
<protein>
    <submittedName>
        <fullName evidence="1">Uncharacterized protein</fullName>
    </submittedName>
</protein>
<reference evidence="1 2" key="1">
    <citation type="submission" date="2013-07" db="EMBL/GenBank/DDBJ databases">
        <authorList>
            <person name="Genoscope - CEA"/>
        </authorList>
    </citation>
    <scope>NUCLEOTIDE SEQUENCE [LARGE SCALE GENOMIC DNA]</scope>
    <source>
        <strain evidence="2">FRM16 / DSM 17909</strain>
    </source>
</reference>
<dbReference type="AlphaFoldDB" id="A0A068QP36"/>
<gene>
    <name evidence="1" type="ORF">XDD1_0856</name>
</gene>
<sequence>MNVSLNIHLFFYFKYIHCIATRFYYFSASRGDNKQLSFYDLQLEVYRVELLIIMLHTAMEHFLETLTINDKQLYHRASNVRQISPTNAAFRDLLLVTFRQLPQ</sequence>
<dbReference type="RefSeq" id="WP_331710070.1">
    <property type="nucleotide sequence ID" value="NZ_CAWMED010000001.1"/>
</dbReference>
<dbReference type="KEGG" id="xdo:XDD1_0856"/>
<organism evidence="1 2">
    <name type="scientific">Xenorhabdus doucetiae</name>
    <dbReference type="NCBI Taxonomy" id="351671"/>
    <lineage>
        <taxon>Bacteria</taxon>
        <taxon>Pseudomonadati</taxon>
        <taxon>Pseudomonadota</taxon>
        <taxon>Gammaproteobacteria</taxon>
        <taxon>Enterobacterales</taxon>
        <taxon>Morganellaceae</taxon>
        <taxon>Xenorhabdus</taxon>
    </lineage>
</organism>
<dbReference type="InterPro" id="IPR018724">
    <property type="entry name" value="2OG-Fe_dioxygenase"/>
</dbReference>
<dbReference type="Pfam" id="PF10014">
    <property type="entry name" value="2OG-Fe_Oxy_2"/>
    <property type="match status" value="1"/>
</dbReference>
<evidence type="ECO:0000313" key="2">
    <source>
        <dbReference type="Proteomes" id="UP000032721"/>
    </source>
</evidence>
<dbReference type="HOGENOM" id="CLU_2262740_0_0_6"/>
<dbReference type="Gene3D" id="2.60.120.620">
    <property type="entry name" value="q2cbj1_9rhob like domain"/>
    <property type="match status" value="1"/>
</dbReference>
<dbReference type="STRING" id="351671.XDD1_0856"/>
<dbReference type="Proteomes" id="UP000032721">
    <property type="component" value="Chromosome"/>
</dbReference>
<evidence type="ECO:0000313" key="1">
    <source>
        <dbReference type="EMBL" id="CDG16559.1"/>
    </source>
</evidence>
<proteinExistence type="predicted"/>
<accession>A0A068QP36</accession>
<dbReference type="EMBL" id="FO704550">
    <property type="protein sequence ID" value="CDG16559.1"/>
    <property type="molecule type" value="Genomic_DNA"/>
</dbReference>